<evidence type="ECO:0008006" key="3">
    <source>
        <dbReference type="Google" id="ProtNLM"/>
    </source>
</evidence>
<dbReference type="RefSeq" id="WP_133169800.1">
    <property type="nucleotide sequence ID" value="NZ_PVTP01000025.1"/>
</dbReference>
<keyword evidence="2" id="KW-1185">Reference proteome</keyword>
<dbReference type="Gene3D" id="3.40.50.300">
    <property type="entry name" value="P-loop containing nucleotide triphosphate hydrolases"/>
    <property type="match status" value="1"/>
</dbReference>
<reference evidence="1 2" key="1">
    <citation type="submission" date="2018-03" db="EMBL/GenBank/DDBJ databases">
        <title>Genomic Encyclopedia of Archaeal and Bacterial Type Strains, Phase II (KMG-II): from individual species to whole genera.</title>
        <authorList>
            <person name="Goeker M."/>
        </authorList>
    </citation>
    <scope>NUCLEOTIDE SEQUENCE [LARGE SCALE GENOMIC DNA]</scope>
    <source>
        <strain evidence="1 2">DSM 101533</strain>
    </source>
</reference>
<dbReference type="AlphaFoldDB" id="A0A2T0VT36"/>
<gene>
    <name evidence="1" type="ORF">CLV80_1253</name>
</gene>
<evidence type="ECO:0000313" key="1">
    <source>
        <dbReference type="EMBL" id="PRY73924.1"/>
    </source>
</evidence>
<dbReference type="SUPFAM" id="SSF52540">
    <property type="entry name" value="P-loop containing nucleoside triphosphate hydrolases"/>
    <property type="match status" value="1"/>
</dbReference>
<protein>
    <recommendedName>
        <fullName evidence="3">Sulfotransferase family protein</fullName>
    </recommendedName>
</protein>
<dbReference type="InterPro" id="IPR027417">
    <property type="entry name" value="P-loop_NTPase"/>
</dbReference>
<accession>A0A2T0VT36</accession>
<organism evidence="1 2">
    <name type="scientific">Yoonia maritima</name>
    <dbReference type="NCBI Taxonomy" id="1435347"/>
    <lineage>
        <taxon>Bacteria</taxon>
        <taxon>Pseudomonadati</taxon>
        <taxon>Pseudomonadota</taxon>
        <taxon>Alphaproteobacteria</taxon>
        <taxon>Rhodobacterales</taxon>
        <taxon>Paracoccaceae</taxon>
        <taxon>Yoonia</taxon>
    </lineage>
</organism>
<name>A0A2T0VT36_9RHOB</name>
<dbReference type="EMBL" id="PVTP01000025">
    <property type="protein sequence ID" value="PRY73924.1"/>
    <property type="molecule type" value="Genomic_DNA"/>
</dbReference>
<dbReference type="OrthoDB" id="7540582at2"/>
<evidence type="ECO:0000313" key="2">
    <source>
        <dbReference type="Proteomes" id="UP000238007"/>
    </source>
</evidence>
<dbReference type="Proteomes" id="UP000238007">
    <property type="component" value="Unassembled WGS sequence"/>
</dbReference>
<comment type="caution">
    <text evidence="1">The sequence shown here is derived from an EMBL/GenBank/DDBJ whole genome shotgun (WGS) entry which is preliminary data.</text>
</comment>
<proteinExistence type="predicted"/>
<sequence>MKAIIHIGTPKTGTTSAQSWLSQNRQNLQNNGVFYPSSLGEHHHIRLATACRLANRPERGFKLFNIKNESDHKSFSQETFYNFEKEIENVPQSNTCLISSEWLYNRLDLPEEIRALRTFLDNFFDEFKIVIWLRPQVDYIVSMASTISRTGAVFNRKRLEALRTSPELQYDTILSRWEKEMGKQNVTVLPYKREKNVIKKLLTFSGSSMEPDARPTRENSRLSLNLIHLGNQIRLPHANRVFDPGWDRRKYFENIESTNPLKISRAFAETINAGFANQNSAVVDRHEAICLNDLDPEWKKYGDTGNLDRLGETAPFSSELTQLVRLMNADLQIQRALTEIAEAEISILRGEDGFRRLAQAERYINSVNDNCYLSERLVAARKKLRRLKGNL</sequence>